<feature type="region of interest" description="Disordered" evidence="1">
    <location>
        <begin position="119"/>
        <end position="198"/>
    </location>
</feature>
<dbReference type="Proteomes" id="UP000696485">
    <property type="component" value="Unassembled WGS sequence"/>
</dbReference>
<name>A0A9P5SGT1_9FUNG</name>
<sequence>MATQIPSSLFQADPNQCNATVSPAITLSVLPSSGFAVRSHTAARIEFVLDPESPPLVVTHATTEASSSSPPASELPDFPPTAHALLLKVHTGEGFRLSFDLKGHVLDLMTSLSQTQAQAQTQAQIPETTATATATATETTTTTPTPTSTSKVPKATFENESEASQDSQDNQPTTDVSLSNSTASVDDTTNDAETTHATPPVVTPVVYFAEACSEQDMRDLCKEQEFQRQVKYRFACMFVHA</sequence>
<reference evidence="2" key="1">
    <citation type="journal article" date="2020" name="Fungal Divers.">
        <title>Resolving the Mortierellaceae phylogeny through synthesis of multi-gene phylogenetics and phylogenomics.</title>
        <authorList>
            <person name="Vandepol N."/>
            <person name="Liber J."/>
            <person name="Desiro A."/>
            <person name="Na H."/>
            <person name="Kennedy M."/>
            <person name="Barry K."/>
            <person name="Grigoriev I.V."/>
            <person name="Miller A.N."/>
            <person name="O'Donnell K."/>
            <person name="Stajich J.E."/>
            <person name="Bonito G."/>
        </authorList>
    </citation>
    <scope>NUCLEOTIDE SEQUENCE</scope>
    <source>
        <strain evidence="2">NVP1</strain>
    </source>
</reference>
<evidence type="ECO:0000313" key="2">
    <source>
        <dbReference type="EMBL" id="KAF9328913.1"/>
    </source>
</evidence>
<dbReference type="AlphaFoldDB" id="A0A9P5SGT1"/>
<comment type="caution">
    <text evidence="2">The sequence shown here is derived from an EMBL/GenBank/DDBJ whole genome shotgun (WGS) entry which is preliminary data.</text>
</comment>
<protein>
    <submittedName>
        <fullName evidence="2">Uncharacterized protein</fullName>
    </submittedName>
</protein>
<dbReference type="EMBL" id="JAAAUY010000521">
    <property type="protein sequence ID" value="KAF9328913.1"/>
    <property type="molecule type" value="Genomic_DNA"/>
</dbReference>
<proteinExistence type="predicted"/>
<feature type="compositionally biased region" description="Polar residues" evidence="1">
    <location>
        <begin position="162"/>
        <end position="187"/>
    </location>
</feature>
<evidence type="ECO:0000313" key="3">
    <source>
        <dbReference type="Proteomes" id="UP000696485"/>
    </source>
</evidence>
<organism evidence="2 3">
    <name type="scientific">Podila minutissima</name>
    <dbReference type="NCBI Taxonomy" id="64525"/>
    <lineage>
        <taxon>Eukaryota</taxon>
        <taxon>Fungi</taxon>
        <taxon>Fungi incertae sedis</taxon>
        <taxon>Mucoromycota</taxon>
        <taxon>Mortierellomycotina</taxon>
        <taxon>Mortierellomycetes</taxon>
        <taxon>Mortierellales</taxon>
        <taxon>Mortierellaceae</taxon>
        <taxon>Podila</taxon>
    </lineage>
</organism>
<evidence type="ECO:0000256" key="1">
    <source>
        <dbReference type="SAM" id="MobiDB-lite"/>
    </source>
</evidence>
<keyword evidence="3" id="KW-1185">Reference proteome</keyword>
<accession>A0A9P5SGT1</accession>
<feature type="compositionally biased region" description="Low complexity" evidence="1">
    <location>
        <begin position="119"/>
        <end position="150"/>
    </location>
</feature>
<gene>
    <name evidence="2" type="ORF">BG006_007979</name>
</gene>